<organism evidence="1">
    <name type="scientific">marine sediment metagenome</name>
    <dbReference type="NCBI Taxonomy" id="412755"/>
    <lineage>
        <taxon>unclassified sequences</taxon>
        <taxon>metagenomes</taxon>
        <taxon>ecological metagenomes</taxon>
    </lineage>
</organism>
<reference evidence="1" key="1">
    <citation type="journal article" date="2015" name="Nature">
        <title>Complex archaea that bridge the gap between prokaryotes and eukaryotes.</title>
        <authorList>
            <person name="Spang A."/>
            <person name="Saw J.H."/>
            <person name="Jorgensen S.L."/>
            <person name="Zaremba-Niedzwiedzka K."/>
            <person name="Martijn J."/>
            <person name="Lind A.E."/>
            <person name="van Eijk R."/>
            <person name="Schleper C."/>
            <person name="Guy L."/>
            <person name="Ettema T.J."/>
        </authorList>
    </citation>
    <scope>NUCLEOTIDE SEQUENCE</scope>
</reference>
<proteinExistence type="predicted"/>
<evidence type="ECO:0000313" key="1">
    <source>
        <dbReference type="EMBL" id="KKM60384.1"/>
    </source>
</evidence>
<name>A0A0F9ISP2_9ZZZZ</name>
<accession>A0A0F9ISP2</accession>
<dbReference type="AlphaFoldDB" id="A0A0F9ISP2"/>
<comment type="caution">
    <text evidence="1">The sequence shown here is derived from an EMBL/GenBank/DDBJ whole genome shotgun (WGS) entry which is preliminary data.</text>
</comment>
<gene>
    <name evidence="1" type="ORF">LCGC14_1542410</name>
</gene>
<feature type="non-terminal residue" evidence="1">
    <location>
        <position position="1"/>
    </location>
</feature>
<dbReference type="EMBL" id="LAZR01011689">
    <property type="protein sequence ID" value="KKM60384.1"/>
    <property type="molecule type" value="Genomic_DNA"/>
</dbReference>
<sequence length="68" mass="7733">SGELFFDFSGPTLIHSIGIEFFVPNLLTVTERRPVMKVSQAVANFLNYQKMNAKKKHCQKLSAFSEQI</sequence>
<protein>
    <submittedName>
        <fullName evidence="1">Uncharacterized protein</fullName>
    </submittedName>
</protein>